<name>A0A6V7X7Y9_MELEN</name>
<feature type="transmembrane region" description="Helical" evidence="1">
    <location>
        <begin position="78"/>
        <end position="99"/>
    </location>
</feature>
<feature type="transmembrane region" description="Helical" evidence="1">
    <location>
        <begin position="12"/>
        <end position="37"/>
    </location>
</feature>
<keyword evidence="1" id="KW-1133">Transmembrane helix</keyword>
<organism evidence="2 3">
    <name type="scientific">Meloidogyne enterolobii</name>
    <name type="common">Root-knot nematode worm</name>
    <name type="synonym">Meloidogyne mayaguensis</name>
    <dbReference type="NCBI Taxonomy" id="390850"/>
    <lineage>
        <taxon>Eukaryota</taxon>
        <taxon>Metazoa</taxon>
        <taxon>Ecdysozoa</taxon>
        <taxon>Nematoda</taxon>
        <taxon>Chromadorea</taxon>
        <taxon>Rhabditida</taxon>
        <taxon>Tylenchina</taxon>
        <taxon>Tylenchomorpha</taxon>
        <taxon>Tylenchoidea</taxon>
        <taxon>Meloidogynidae</taxon>
        <taxon>Meloidogyninae</taxon>
        <taxon>Meloidogyne</taxon>
    </lineage>
</organism>
<dbReference type="EMBL" id="CAJEWN010001196">
    <property type="protein sequence ID" value="CAD2195285.1"/>
    <property type="molecule type" value="Genomic_DNA"/>
</dbReference>
<evidence type="ECO:0000313" key="3">
    <source>
        <dbReference type="Proteomes" id="UP000580250"/>
    </source>
</evidence>
<evidence type="ECO:0000313" key="2">
    <source>
        <dbReference type="EMBL" id="CAD2195285.1"/>
    </source>
</evidence>
<evidence type="ECO:0000256" key="1">
    <source>
        <dbReference type="SAM" id="Phobius"/>
    </source>
</evidence>
<gene>
    <name evidence="2" type="ORF">MENT_LOCUS48358</name>
</gene>
<protein>
    <submittedName>
        <fullName evidence="2">Uncharacterized protein</fullName>
    </submittedName>
</protein>
<keyword evidence="1" id="KW-0812">Transmembrane</keyword>
<proteinExistence type="predicted"/>
<accession>A0A6V7X7Y9</accession>
<dbReference type="Proteomes" id="UP000580250">
    <property type="component" value="Unassembled WGS sequence"/>
</dbReference>
<dbReference type="AlphaFoldDB" id="A0A6V7X7Y9"/>
<sequence>MFLPTLIFFKFFIKIFELFSGLFGPFIIVIWISYHFFFHKSTIKNPNSSHRKENIQGNFHHFSSKLVSSNWGIHHFSILFYSFFHVFVNFGLPFFFFLLRQHF</sequence>
<comment type="caution">
    <text evidence="2">The sequence shown here is derived from an EMBL/GenBank/DDBJ whole genome shotgun (WGS) entry which is preliminary data.</text>
</comment>
<reference evidence="2 3" key="1">
    <citation type="submission" date="2020-08" db="EMBL/GenBank/DDBJ databases">
        <authorList>
            <person name="Koutsovoulos G."/>
            <person name="Danchin GJ E."/>
        </authorList>
    </citation>
    <scope>NUCLEOTIDE SEQUENCE [LARGE SCALE GENOMIC DNA]</scope>
</reference>
<keyword evidence="1" id="KW-0472">Membrane</keyword>